<dbReference type="RefSeq" id="WP_189420068.1">
    <property type="nucleotide sequence ID" value="NZ_BMYZ01000003.1"/>
</dbReference>
<sequence>MEHRYVIDYTLDGQKESLEVITDSEVLTQEEAQKRVKAAAKPYGKTNEVSDIKIVTVHSADVIDTDPATSASE</sequence>
<comment type="caution">
    <text evidence="1">The sequence shown here is derived from an EMBL/GenBank/DDBJ whole genome shotgun (WGS) entry which is preliminary data.</text>
</comment>
<dbReference type="EMBL" id="BMYZ01000003">
    <property type="protein sequence ID" value="GGY83135.1"/>
    <property type="molecule type" value="Genomic_DNA"/>
</dbReference>
<keyword evidence="2" id="KW-1185">Reference proteome</keyword>
<proteinExistence type="predicted"/>
<evidence type="ECO:0000313" key="1">
    <source>
        <dbReference type="EMBL" id="GGY83135.1"/>
    </source>
</evidence>
<evidence type="ECO:0008006" key="3">
    <source>
        <dbReference type="Google" id="ProtNLM"/>
    </source>
</evidence>
<reference evidence="2" key="1">
    <citation type="journal article" date="2019" name="Int. J. Syst. Evol. Microbiol.">
        <title>The Global Catalogue of Microorganisms (GCM) 10K type strain sequencing project: providing services to taxonomists for standard genome sequencing and annotation.</title>
        <authorList>
            <consortium name="The Broad Institute Genomics Platform"/>
            <consortium name="The Broad Institute Genome Sequencing Center for Infectious Disease"/>
            <person name="Wu L."/>
            <person name="Ma J."/>
        </authorList>
    </citation>
    <scope>NUCLEOTIDE SEQUENCE [LARGE SCALE GENOMIC DNA]</scope>
    <source>
        <strain evidence="2">KCTC 32239</strain>
    </source>
</reference>
<accession>A0ABQ3B8D3</accession>
<organism evidence="1 2">
    <name type="scientific">Cellvibrio zantedeschiae</name>
    <dbReference type="NCBI Taxonomy" id="1237077"/>
    <lineage>
        <taxon>Bacteria</taxon>
        <taxon>Pseudomonadati</taxon>
        <taxon>Pseudomonadota</taxon>
        <taxon>Gammaproteobacteria</taxon>
        <taxon>Cellvibrionales</taxon>
        <taxon>Cellvibrionaceae</taxon>
        <taxon>Cellvibrio</taxon>
    </lineage>
</organism>
<protein>
    <recommendedName>
        <fullName evidence="3">DUF2922 domain-containing protein</fullName>
    </recommendedName>
</protein>
<evidence type="ECO:0000313" key="2">
    <source>
        <dbReference type="Proteomes" id="UP000619761"/>
    </source>
</evidence>
<dbReference type="Proteomes" id="UP000619761">
    <property type="component" value="Unassembled WGS sequence"/>
</dbReference>
<gene>
    <name evidence="1" type="ORF">GCM10011613_30000</name>
</gene>
<name>A0ABQ3B8D3_9GAMM</name>